<dbReference type="OrthoDB" id="548949at2759"/>
<dbReference type="EMBL" id="CACVBS010000057">
    <property type="protein sequence ID" value="CAA7267176.1"/>
    <property type="molecule type" value="Genomic_DNA"/>
</dbReference>
<organism evidence="1 2">
    <name type="scientific">Cyclocybe aegerita</name>
    <name type="common">Black poplar mushroom</name>
    <name type="synonym">Agrocybe aegerita</name>
    <dbReference type="NCBI Taxonomy" id="1973307"/>
    <lineage>
        <taxon>Eukaryota</taxon>
        <taxon>Fungi</taxon>
        <taxon>Dikarya</taxon>
        <taxon>Basidiomycota</taxon>
        <taxon>Agaricomycotina</taxon>
        <taxon>Agaricomycetes</taxon>
        <taxon>Agaricomycetidae</taxon>
        <taxon>Agaricales</taxon>
        <taxon>Agaricineae</taxon>
        <taxon>Bolbitiaceae</taxon>
        <taxon>Cyclocybe</taxon>
    </lineage>
</organism>
<accession>A0A8S0WW19</accession>
<keyword evidence="2" id="KW-1185">Reference proteome</keyword>
<proteinExistence type="predicted"/>
<sequence>MPDSERELTYEERLEELGNELDDFINDCPEDPTSETETELINIFKEVVGIVREAETANYDGLERATCLRDDENALLLKDTSAHGKFSHGFIGKLGPFLGELLNVFGSGRSIEEVTSRSNFADPWKKTRRPHPLSTPCSRFTESLPEWTATGANTRATSVFEARCEISSGDTHNPINMALSTNGNLLALSSMGGWKNRTPYLYYYLPNHEHDDLGEFMKSHCIEVDLFSGLDQLILDDEKKLMFVADWSRIKSYKWTEPAEGGKFVQALRVHTMESKEYNGPLAMLPNNRVSRFLISLDAYVDAHGLDTESAI</sequence>
<dbReference type="AlphaFoldDB" id="A0A8S0WW19"/>
<evidence type="ECO:0000313" key="1">
    <source>
        <dbReference type="EMBL" id="CAA7267176.1"/>
    </source>
</evidence>
<gene>
    <name evidence="1" type="ORF">AAE3_LOCUS9065</name>
</gene>
<evidence type="ECO:0000313" key="2">
    <source>
        <dbReference type="Proteomes" id="UP000467700"/>
    </source>
</evidence>
<dbReference type="Proteomes" id="UP000467700">
    <property type="component" value="Unassembled WGS sequence"/>
</dbReference>
<protein>
    <submittedName>
        <fullName evidence="1">Uncharacterized protein</fullName>
    </submittedName>
</protein>
<name>A0A8S0WW19_CYCAE</name>
<reference evidence="1 2" key="1">
    <citation type="submission" date="2020-01" db="EMBL/GenBank/DDBJ databases">
        <authorList>
            <person name="Gupta K D."/>
        </authorList>
    </citation>
    <scope>NUCLEOTIDE SEQUENCE [LARGE SCALE GENOMIC DNA]</scope>
</reference>
<comment type="caution">
    <text evidence="1">The sequence shown here is derived from an EMBL/GenBank/DDBJ whole genome shotgun (WGS) entry which is preliminary data.</text>
</comment>